<organism evidence="2 3">
    <name type="scientific">Mangrovibacillus cuniculi</name>
    <dbReference type="NCBI Taxonomy" id="2593652"/>
    <lineage>
        <taxon>Bacteria</taxon>
        <taxon>Bacillati</taxon>
        <taxon>Bacillota</taxon>
        <taxon>Bacilli</taxon>
        <taxon>Bacillales</taxon>
        <taxon>Bacillaceae</taxon>
        <taxon>Mangrovibacillus</taxon>
    </lineage>
</organism>
<dbReference type="EMBL" id="CP049742">
    <property type="protein sequence ID" value="QPC46527.1"/>
    <property type="molecule type" value="Genomic_DNA"/>
</dbReference>
<keyword evidence="3" id="KW-1185">Reference proteome</keyword>
<gene>
    <name evidence="2" type="ORF">G8O30_05875</name>
</gene>
<name>A0A7S8CAT8_9BACI</name>
<accession>A0A7S8CAT8</accession>
<protein>
    <submittedName>
        <fullName evidence="2">Uncharacterized protein</fullName>
    </submittedName>
</protein>
<evidence type="ECO:0000313" key="3">
    <source>
        <dbReference type="Proteomes" id="UP000593626"/>
    </source>
</evidence>
<feature type="region of interest" description="Disordered" evidence="1">
    <location>
        <begin position="18"/>
        <end position="41"/>
    </location>
</feature>
<evidence type="ECO:0000313" key="2">
    <source>
        <dbReference type="EMBL" id="QPC46527.1"/>
    </source>
</evidence>
<sequence length="93" mass="10339">MNEKEMQQQEAAEANVKLEQELHSGAVEPKIDSQRHSQLVGGMSSPIDVEQTEANMAIERYFYGANAEEVEENTLPAYANPGMATVRVTKQED</sequence>
<dbReference type="RefSeq" id="WP_239674049.1">
    <property type="nucleotide sequence ID" value="NZ_CP049742.1"/>
</dbReference>
<reference evidence="2 3" key="1">
    <citation type="submission" date="2019-07" db="EMBL/GenBank/DDBJ databases">
        <title>Genome sequence of 2 isolates from Red Sea Mangroves.</title>
        <authorList>
            <person name="Sefrji F."/>
            <person name="Michoud G."/>
            <person name="Merlino G."/>
            <person name="Daffonchio D."/>
        </authorList>
    </citation>
    <scope>NUCLEOTIDE SEQUENCE [LARGE SCALE GENOMIC DNA]</scope>
    <source>
        <strain evidence="2 3">R1DC41</strain>
    </source>
</reference>
<evidence type="ECO:0000256" key="1">
    <source>
        <dbReference type="SAM" id="MobiDB-lite"/>
    </source>
</evidence>
<proteinExistence type="predicted"/>
<dbReference type="AlphaFoldDB" id="A0A7S8CAT8"/>
<dbReference type="KEGG" id="mcui:G8O30_05875"/>
<dbReference type="Proteomes" id="UP000593626">
    <property type="component" value="Chromosome"/>
</dbReference>